<reference evidence="3" key="1">
    <citation type="submission" date="2016-11" db="UniProtKB">
        <authorList>
            <consortium name="WormBaseParasite"/>
        </authorList>
    </citation>
    <scope>IDENTIFICATION</scope>
</reference>
<name>A0A1I7XQ45_HETBA</name>
<keyword evidence="2" id="KW-1185">Reference proteome</keyword>
<dbReference type="Gene3D" id="1.20.1280.50">
    <property type="match status" value="1"/>
</dbReference>
<organism evidence="2 3">
    <name type="scientific">Heterorhabditis bacteriophora</name>
    <name type="common">Entomopathogenic nematode worm</name>
    <dbReference type="NCBI Taxonomy" id="37862"/>
    <lineage>
        <taxon>Eukaryota</taxon>
        <taxon>Metazoa</taxon>
        <taxon>Ecdysozoa</taxon>
        <taxon>Nematoda</taxon>
        <taxon>Chromadorea</taxon>
        <taxon>Rhabditida</taxon>
        <taxon>Rhabditina</taxon>
        <taxon>Rhabditomorpha</taxon>
        <taxon>Strongyloidea</taxon>
        <taxon>Heterorhabditidae</taxon>
        <taxon>Heterorhabditis</taxon>
    </lineage>
</organism>
<evidence type="ECO:0000313" key="3">
    <source>
        <dbReference type="WBParaSite" id="Hba_19917"/>
    </source>
</evidence>
<dbReference type="InterPro" id="IPR001810">
    <property type="entry name" value="F-box_dom"/>
</dbReference>
<feature type="domain" description="F-box" evidence="1">
    <location>
        <begin position="44"/>
        <end position="71"/>
    </location>
</feature>
<dbReference type="SUPFAM" id="SSF81383">
    <property type="entry name" value="F-box domain"/>
    <property type="match status" value="1"/>
</dbReference>
<accession>A0A1I7XQ45</accession>
<dbReference type="AlphaFoldDB" id="A0A1I7XQ45"/>
<dbReference type="Pfam" id="PF12937">
    <property type="entry name" value="F-box-like"/>
    <property type="match status" value="1"/>
</dbReference>
<protein>
    <submittedName>
        <fullName evidence="3">F-box domain-containing protein</fullName>
    </submittedName>
</protein>
<evidence type="ECO:0000313" key="2">
    <source>
        <dbReference type="Proteomes" id="UP000095283"/>
    </source>
</evidence>
<evidence type="ECO:0000259" key="1">
    <source>
        <dbReference type="Pfam" id="PF12937"/>
    </source>
</evidence>
<dbReference type="Proteomes" id="UP000095283">
    <property type="component" value="Unplaced"/>
</dbReference>
<dbReference type="WBParaSite" id="Hba_19917">
    <property type="protein sequence ID" value="Hba_19917"/>
    <property type="gene ID" value="Hba_19917"/>
</dbReference>
<proteinExistence type="predicted"/>
<sequence>MAAIFDMTRRVTLHDTEGELKTKLNLLEIIEEKEEERQPPRKPNILQSGQVCKRWRTVACSPLLWKFVSFRPSYGGIQVHMDYLYVYYDYLFRGFMLCID</sequence>
<dbReference type="InterPro" id="IPR036047">
    <property type="entry name" value="F-box-like_dom_sf"/>
</dbReference>